<proteinExistence type="predicted"/>
<feature type="compositionally biased region" description="Pro residues" evidence="1">
    <location>
        <begin position="107"/>
        <end position="117"/>
    </location>
</feature>
<organism evidence="2 3">
    <name type="scientific">Hymenochirus boettgeri</name>
    <name type="common">Congo dwarf clawed frog</name>
    <dbReference type="NCBI Taxonomy" id="247094"/>
    <lineage>
        <taxon>Eukaryota</taxon>
        <taxon>Metazoa</taxon>
        <taxon>Chordata</taxon>
        <taxon>Craniata</taxon>
        <taxon>Vertebrata</taxon>
        <taxon>Euteleostomi</taxon>
        <taxon>Amphibia</taxon>
        <taxon>Batrachia</taxon>
        <taxon>Anura</taxon>
        <taxon>Pipoidea</taxon>
        <taxon>Pipidae</taxon>
        <taxon>Pipinae</taxon>
        <taxon>Hymenochirus</taxon>
    </lineage>
</organism>
<sequence length="196" mass="22232">MCHHPRMPLPHPPQHHRHAPDLSTPVRIGCPTHHNITDTPQTVHRTVTPSECHAPPTTTSQTRPGLSTTLRTQCPYPPQHHRPPQDCPQLLECQCPPTTTSETRPGCPHPRMPWPHPPQHHRHDPDCPHPRMTHAPTHPHKITGPRPAVHNPRMPAPPPQHHRHAPECPTRTLSTTRMPCPTHHNHHRTAPRLSHP</sequence>
<evidence type="ECO:0000313" key="2">
    <source>
        <dbReference type="EMBL" id="KAG8445780.1"/>
    </source>
</evidence>
<gene>
    <name evidence="2" type="ORF">GDO86_010533</name>
</gene>
<feature type="compositionally biased region" description="Basic residues" evidence="1">
    <location>
        <begin position="183"/>
        <end position="196"/>
    </location>
</feature>
<dbReference type="Proteomes" id="UP000812440">
    <property type="component" value="Chromosome 5"/>
</dbReference>
<keyword evidence="3" id="KW-1185">Reference proteome</keyword>
<feature type="compositionally biased region" description="Polar residues" evidence="1">
    <location>
        <begin position="56"/>
        <end position="72"/>
    </location>
</feature>
<comment type="caution">
    <text evidence="2">The sequence shown here is derived from an EMBL/GenBank/DDBJ whole genome shotgun (WGS) entry which is preliminary data.</text>
</comment>
<dbReference type="EMBL" id="JAACNH010000004">
    <property type="protein sequence ID" value="KAG8445780.1"/>
    <property type="molecule type" value="Genomic_DNA"/>
</dbReference>
<dbReference type="AlphaFoldDB" id="A0A8T2JQX3"/>
<feature type="compositionally biased region" description="Polar residues" evidence="1">
    <location>
        <begin position="37"/>
        <end position="49"/>
    </location>
</feature>
<feature type="region of interest" description="Disordered" evidence="1">
    <location>
        <begin position="1"/>
        <end position="85"/>
    </location>
</feature>
<name>A0A8T2JQX3_9PIPI</name>
<feature type="region of interest" description="Disordered" evidence="1">
    <location>
        <begin position="98"/>
        <end position="196"/>
    </location>
</feature>
<protein>
    <submittedName>
        <fullName evidence="2">Uncharacterized protein</fullName>
    </submittedName>
</protein>
<accession>A0A8T2JQX3</accession>
<evidence type="ECO:0000256" key="1">
    <source>
        <dbReference type="SAM" id="MobiDB-lite"/>
    </source>
</evidence>
<reference evidence="2" key="1">
    <citation type="thesis" date="2020" institute="ProQuest LLC" country="789 East Eisenhower Parkway, Ann Arbor, MI, USA">
        <title>Comparative Genomics and Chromosome Evolution.</title>
        <authorList>
            <person name="Mudd A.B."/>
        </authorList>
    </citation>
    <scope>NUCLEOTIDE SEQUENCE</scope>
    <source>
        <strain evidence="2">Female2</strain>
        <tissue evidence="2">Blood</tissue>
    </source>
</reference>
<evidence type="ECO:0000313" key="3">
    <source>
        <dbReference type="Proteomes" id="UP000812440"/>
    </source>
</evidence>